<dbReference type="InterPro" id="IPR029668">
    <property type="entry name" value="TMEM98"/>
</dbReference>
<evidence type="ECO:0000313" key="13">
    <source>
        <dbReference type="EMBL" id="KAF6025725.1"/>
    </source>
</evidence>
<dbReference type="PANTHER" id="PTHR32510">
    <property type="entry name" value="TRANSMEMBRANE PROTEIN 98"/>
    <property type="match status" value="1"/>
</dbReference>
<keyword evidence="11 12" id="KW-0472">Membrane</keyword>
<protein>
    <recommendedName>
        <fullName evidence="5">Transmembrane protein 98</fullName>
    </recommendedName>
</protein>
<keyword evidence="6" id="KW-1003">Cell membrane</keyword>
<dbReference type="Proteomes" id="UP000593567">
    <property type="component" value="Unassembled WGS sequence"/>
</dbReference>
<gene>
    <name evidence="13" type="ORF">EB796_015976</name>
</gene>
<keyword evidence="14" id="KW-1185">Reference proteome</keyword>
<evidence type="ECO:0000256" key="2">
    <source>
        <dbReference type="ARBA" id="ARBA00004550"/>
    </source>
</evidence>
<keyword evidence="10 12" id="KW-1133">Transmembrane helix</keyword>
<dbReference type="OrthoDB" id="5978425at2759"/>
<evidence type="ECO:0000256" key="11">
    <source>
        <dbReference type="ARBA" id="ARBA00023136"/>
    </source>
</evidence>
<dbReference type="GO" id="GO:0005576">
    <property type="term" value="C:extracellular region"/>
    <property type="evidence" value="ECO:0007669"/>
    <property type="project" value="UniProtKB-SubCell"/>
</dbReference>
<accession>A0A7J7JHY5</accession>
<name>A0A7J7JHY5_BUGNE</name>
<evidence type="ECO:0000256" key="6">
    <source>
        <dbReference type="ARBA" id="ARBA00022475"/>
    </source>
</evidence>
<feature type="transmembrane region" description="Helical" evidence="12">
    <location>
        <begin position="6"/>
        <end position="30"/>
    </location>
</feature>
<evidence type="ECO:0000256" key="4">
    <source>
        <dbReference type="ARBA" id="ARBA00011024"/>
    </source>
</evidence>
<evidence type="ECO:0000256" key="9">
    <source>
        <dbReference type="ARBA" id="ARBA00022824"/>
    </source>
</evidence>
<dbReference type="GO" id="GO:0005789">
    <property type="term" value="C:endoplasmic reticulum membrane"/>
    <property type="evidence" value="ECO:0007669"/>
    <property type="project" value="UniProtKB-SubCell"/>
</dbReference>
<proteinExistence type="inferred from homology"/>
<dbReference type="Gene3D" id="1.20.1410.10">
    <property type="entry name" value="I/LWEQ domain"/>
    <property type="match status" value="1"/>
</dbReference>
<evidence type="ECO:0000256" key="8">
    <source>
        <dbReference type="ARBA" id="ARBA00022692"/>
    </source>
</evidence>
<evidence type="ECO:0000256" key="7">
    <source>
        <dbReference type="ARBA" id="ARBA00022525"/>
    </source>
</evidence>
<evidence type="ECO:0000256" key="3">
    <source>
        <dbReference type="ARBA" id="ARBA00004648"/>
    </source>
</evidence>
<reference evidence="13" key="1">
    <citation type="submission" date="2020-06" db="EMBL/GenBank/DDBJ databases">
        <title>Draft genome of Bugula neritina, a colonial animal packing powerful symbionts and potential medicines.</title>
        <authorList>
            <person name="Rayko M."/>
        </authorList>
    </citation>
    <scope>NUCLEOTIDE SEQUENCE [LARGE SCALE GENOMIC DNA]</scope>
    <source>
        <strain evidence="13">Kwan_BN1</strain>
    </source>
</reference>
<keyword evidence="7" id="KW-0964">Secreted</keyword>
<evidence type="ECO:0000256" key="5">
    <source>
        <dbReference type="ARBA" id="ARBA00014380"/>
    </source>
</evidence>
<comment type="caution">
    <text evidence="13">The sequence shown here is derived from an EMBL/GenBank/DDBJ whole genome shotgun (WGS) entry which is preliminary data.</text>
</comment>
<comment type="similarity">
    <text evidence="4">Belongs to the TMEM98 family.</text>
</comment>
<keyword evidence="8 12" id="KW-0812">Transmembrane</keyword>
<dbReference type="PANTHER" id="PTHR32510:SF3">
    <property type="entry name" value="TRANSMEMBRANE PROTEIN 98"/>
    <property type="match status" value="1"/>
</dbReference>
<dbReference type="AlphaFoldDB" id="A0A7J7JHY5"/>
<evidence type="ECO:0000256" key="1">
    <source>
        <dbReference type="ARBA" id="ARBA00004401"/>
    </source>
</evidence>
<evidence type="ECO:0000256" key="12">
    <source>
        <dbReference type="SAM" id="Phobius"/>
    </source>
</evidence>
<organism evidence="13 14">
    <name type="scientific">Bugula neritina</name>
    <name type="common">Brown bryozoan</name>
    <name type="synonym">Sertularia neritina</name>
    <dbReference type="NCBI Taxonomy" id="10212"/>
    <lineage>
        <taxon>Eukaryota</taxon>
        <taxon>Metazoa</taxon>
        <taxon>Spiralia</taxon>
        <taxon>Lophotrochozoa</taxon>
        <taxon>Bryozoa</taxon>
        <taxon>Gymnolaemata</taxon>
        <taxon>Cheilostomatida</taxon>
        <taxon>Flustrina</taxon>
        <taxon>Buguloidea</taxon>
        <taxon>Bugulidae</taxon>
        <taxon>Bugula</taxon>
    </lineage>
</organism>
<dbReference type="GO" id="GO:0005886">
    <property type="term" value="C:plasma membrane"/>
    <property type="evidence" value="ECO:0007669"/>
    <property type="project" value="UniProtKB-SubCell"/>
</dbReference>
<evidence type="ECO:0000256" key="10">
    <source>
        <dbReference type="ARBA" id="ARBA00022989"/>
    </source>
</evidence>
<comment type="subcellular location">
    <subcellularLocation>
        <location evidence="1">Cell membrane</location>
        <topology evidence="1">Single-pass type II membrane protein</topology>
    </subcellularLocation>
    <subcellularLocation>
        <location evidence="3">Endoplasmic reticulum membrane</location>
        <topology evidence="3">Single-pass type II membrane protein</topology>
    </subcellularLocation>
    <subcellularLocation>
        <location evidence="2">Secreted</location>
        <location evidence="2">Extracellular exosome</location>
    </subcellularLocation>
</comment>
<keyword evidence="9" id="KW-0256">Endoplasmic reticulum</keyword>
<evidence type="ECO:0000313" key="14">
    <source>
        <dbReference type="Proteomes" id="UP000593567"/>
    </source>
</evidence>
<dbReference type="EMBL" id="VXIV02002437">
    <property type="protein sequence ID" value="KAF6025725.1"/>
    <property type="molecule type" value="Genomic_DNA"/>
</dbReference>
<sequence>MMIPDVVLGIVVGVAVVILVVSSIVIAILVRKKCRKKKEDSEVQNKRESDIEAATQSQLIDEDCGDDISISLDNVMKDDVWIDDMTGIMNHCIPILKGCHDLTSRLVPITRDQCKTDQQSKKVEVFATKIEPALEGVVQLLDEPLDPRLVEARLLSTLSPLFIVYKPIYIFHHGLFSTVQHGLFFYCPTWTLVYCPTWTLFYCPTWTLFYCPTWTLFYCPTWTLFYCPTWTLFYCPTWPPLAVVVESCWHFDWFILPLF</sequence>